<gene>
    <name evidence="1" type="ORF">NQ317_009459</name>
</gene>
<dbReference type="EMBL" id="JAPWTJ010000336">
    <property type="protein sequence ID" value="KAJ8979474.1"/>
    <property type="molecule type" value="Genomic_DNA"/>
</dbReference>
<sequence>MKNILLQRILCLTLKKPLSAHELLEEAKKIGIDGNQIDIYVTLPDDGEITEEDSGDEEANDPDHLSARQLQCDAEIVIDNRDNHETIKYVFNLYSQNYTGPLYEAVFTEGALFTPQKFKKARVVLYYP</sequence>
<proteinExistence type="predicted"/>
<reference evidence="1" key="1">
    <citation type="journal article" date="2023" name="Insect Mol. Biol.">
        <title>Genome sequencing provides insights into the evolution of gene families encoding plant cell wall-degrading enzymes in longhorned beetles.</title>
        <authorList>
            <person name="Shin N.R."/>
            <person name="Okamura Y."/>
            <person name="Kirsch R."/>
            <person name="Pauchet Y."/>
        </authorList>
    </citation>
    <scope>NUCLEOTIDE SEQUENCE</scope>
    <source>
        <strain evidence="1">MMC_N1</strain>
    </source>
</reference>
<name>A0ABQ9JML8_9CUCU</name>
<protein>
    <submittedName>
        <fullName evidence="1">Uncharacterized protein</fullName>
    </submittedName>
</protein>
<keyword evidence="2" id="KW-1185">Reference proteome</keyword>
<dbReference type="Proteomes" id="UP001162164">
    <property type="component" value="Unassembled WGS sequence"/>
</dbReference>
<organism evidence="1 2">
    <name type="scientific">Molorchus minor</name>
    <dbReference type="NCBI Taxonomy" id="1323400"/>
    <lineage>
        <taxon>Eukaryota</taxon>
        <taxon>Metazoa</taxon>
        <taxon>Ecdysozoa</taxon>
        <taxon>Arthropoda</taxon>
        <taxon>Hexapoda</taxon>
        <taxon>Insecta</taxon>
        <taxon>Pterygota</taxon>
        <taxon>Neoptera</taxon>
        <taxon>Endopterygota</taxon>
        <taxon>Coleoptera</taxon>
        <taxon>Polyphaga</taxon>
        <taxon>Cucujiformia</taxon>
        <taxon>Chrysomeloidea</taxon>
        <taxon>Cerambycidae</taxon>
        <taxon>Lamiinae</taxon>
        <taxon>Monochamini</taxon>
        <taxon>Molorchus</taxon>
    </lineage>
</organism>
<comment type="caution">
    <text evidence="1">The sequence shown here is derived from an EMBL/GenBank/DDBJ whole genome shotgun (WGS) entry which is preliminary data.</text>
</comment>
<evidence type="ECO:0000313" key="2">
    <source>
        <dbReference type="Proteomes" id="UP001162164"/>
    </source>
</evidence>
<evidence type="ECO:0000313" key="1">
    <source>
        <dbReference type="EMBL" id="KAJ8979474.1"/>
    </source>
</evidence>
<accession>A0ABQ9JML8</accession>